<dbReference type="Proteomes" id="UP000030693">
    <property type="component" value="Unassembled WGS sequence"/>
</dbReference>
<dbReference type="CDD" id="cd00064">
    <property type="entry name" value="FU"/>
    <property type="match status" value="1"/>
</dbReference>
<organism evidence="3">
    <name type="scientific">Fonticula alba</name>
    <name type="common">Slime mold</name>
    <dbReference type="NCBI Taxonomy" id="691883"/>
    <lineage>
        <taxon>Eukaryota</taxon>
        <taxon>Rotosphaerida</taxon>
        <taxon>Fonticulaceae</taxon>
        <taxon>Fonticula</taxon>
    </lineage>
</organism>
<reference evidence="3" key="1">
    <citation type="submission" date="2013-04" db="EMBL/GenBank/DDBJ databases">
        <title>The Genome Sequence of Fonticula alba ATCC 38817.</title>
        <authorList>
            <consortium name="The Broad Institute Genomics Platform"/>
            <person name="Russ C."/>
            <person name="Cuomo C."/>
            <person name="Burger G."/>
            <person name="Gray M.W."/>
            <person name="Holland P.W.H."/>
            <person name="King N."/>
            <person name="Lang F.B.F."/>
            <person name="Roger A.J."/>
            <person name="Ruiz-Trillo I."/>
            <person name="Brown M."/>
            <person name="Walker B."/>
            <person name="Young S."/>
            <person name="Zeng Q."/>
            <person name="Gargeya S."/>
            <person name="Fitzgerald M."/>
            <person name="Haas B."/>
            <person name="Abouelleil A."/>
            <person name="Allen A.W."/>
            <person name="Alvarado L."/>
            <person name="Arachchi H.M."/>
            <person name="Berlin A.M."/>
            <person name="Chapman S.B."/>
            <person name="Gainer-Dewar J."/>
            <person name="Goldberg J."/>
            <person name="Griggs A."/>
            <person name="Gujja S."/>
            <person name="Hansen M."/>
            <person name="Howarth C."/>
            <person name="Imamovic A."/>
            <person name="Ireland A."/>
            <person name="Larimer J."/>
            <person name="McCowan C."/>
            <person name="Murphy C."/>
            <person name="Pearson M."/>
            <person name="Poon T.W."/>
            <person name="Priest M."/>
            <person name="Roberts A."/>
            <person name="Saif S."/>
            <person name="Shea T."/>
            <person name="Sisk P."/>
            <person name="Sykes S."/>
            <person name="Wortman J."/>
            <person name="Nusbaum C."/>
            <person name="Birren B."/>
        </authorList>
    </citation>
    <scope>NUCLEOTIDE SEQUENCE [LARGE SCALE GENOMIC DNA]</scope>
    <source>
        <strain evidence="3">ATCC 38817</strain>
    </source>
</reference>
<evidence type="ECO:0008006" key="5">
    <source>
        <dbReference type="Google" id="ProtNLM"/>
    </source>
</evidence>
<feature type="region of interest" description="Disordered" evidence="1">
    <location>
        <begin position="98"/>
        <end position="125"/>
    </location>
</feature>
<dbReference type="GeneID" id="20527951"/>
<dbReference type="AlphaFoldDB" id="A0A058Z6N0"/>
<keyword evidence="4" id="KW-1185">Reference proteome</keyword>
<dbReference type="EMBL" id="KB932205">
    <property type="protein sequence ID" value="KCV69781.1"/>
    <property type="molecule type" value="Genomic_DNA"/>
</dbReference>
<dbReference type="Gene3D" id="2.10.220.10">
    <property type="entry name" value="Hormone Receptor, Insulin-like Growth Factor Receptor 1, Chain A, domain 2"/>
    <property type="match status" value="1"/>
</dbReference>
<evidence type="ECO:0000313" key="4">
    <source>
        <dbReference type="Proteomes" id="UP000030693"/>
    </source>
</evidence>
<keyword evidence="2" id="KW-0812">Transmembrane</keyword>
<dbReference type="SUPFAM" id="SSF57184">
    <property type="entry name" value="Growth factor receptor domain"/>
    <property type="match status" value="1"/>
</dbReference>
<keyword evidence="2" id="KW-1133">Transmembrane helix</keyword>
<evidence type="ECO:0000256" key="1">
    <source>
        <dbReference type="SAM" id="MobiDB-lite"/>
    </source>
</evidence>
<dbReference type="OrthoDB" id="10257656at2759"/>
<evidence type="ECO:0000313" key="3">
    <source>
        <dbReference type="EMBL" id="KCV69781.1"/>
    </source>
</evidence>
<dbReference type="InterPro" id="IPR006212">
    <property type="entry name" value="Furin_repeat"/>
</dbReference>
<name>A0A058Z6N0_FONAL</name>
<feature type="non-terminal residue" evidence="3">
    <location>
        <position position="1"/>
    </location>
</feature>
<dbReference type="RefSeq" id="XP_009495387.1">
    <property type="nucleotide sequence ID" value="XM_009497112.1"/>
</dbReference>
<dbReference type="InterPro" id="IPR009030">
    <property type="entry name" value="Growth_fac_rcpt_cys_sf"/>
</dbReference>
<sequence length="125" mass="13135">ADVCTACNSPLLLHGGRCVGECPEGTFADPDAPTPACLACHAKCKACSGPERADCISLRSPASRRLALGLGLGIGLLVLVVLLALVLLLLVRFRRQRGTRKMADDEDSDGMLPGMAPRAAPPRRM</sequence>
<keyword evidence="2" id="KW-0472">Membrane</keyword>
<protein>
    <recommendedName>
        <fullName evidence="5">TNFR-Cys domain-containing protein</fullName>
    </recommendedName>
</protein>
<gene>
    <name evidence="3" type="ORF">H696_03226</name>
</gene>
<evidence type="ECO:0000256" key="2">
    <source>
        <dbReference type="SAM" id="Phobius"/>
    </source>
</evidence>
<accession>A0A058Z6N0</accession>
<feature type="transmembrane region" description="Helical" evidence="2">
    <location>
        <begin position="66"/>
        <end position="91"/>
    </location>
</feature>
<proteinExistence type="predicted"/>